<protein>
    <submittedName>
        <fullName evidence="1">Uncharacterized protein</fullName>
    </submittedName>
</protein>
<sequence length="31" mass="3693">MLSVLFWETTNLLLSCNYKQCTKKYKYSTVS</sequence>
<reference evidence="1" key="2">
    <citation type="journal article" date="2015" name="Fish Shellfish Immunol.">
        <title>Early steps in the European eel (Anguilla anguilla)-Vibrio vulnificus interaction in the gills: Role of the RtxA13 toxin.</title>
        <authorList>
            <person name="Callol A."/>
            <person name="Pajuelo D."/>
            <person name="Ebbesson L."/>
            <person name="Teles M."/>
            <person name="MacKenzie S."/>
            <person name="Amaro C."/>
        </authorList>
    </citation>
    <scope>NUCLEOTIDE SEQUENCE</scope>
</reference>
<accession>A0A0E9WFV1</accession>
<dbReference type="EMBL" id="GBXM01020224">
    <property type="protein sequence ID" value="JAH88353.1"/>
    <property type="molecule type" value="Transcribed_RNA"/>
</dbReference>
<organism evidence="1">
    <name type="scientific">Anguilla anguilla</name>
    <name type="common">European freshwater eel</name>
    <name type="synonym">Muraena anguilla</name>
    <dbReference type="NCBI Taxonomy" id="7936"/>
    <lineage>
        <taxon>Eukaryota</taxon>
        <taxon>Metazoa</taxon>
        <taxon>Chordata</taxon>
        <taxon>Craniata</taxon>
        <taxon>Vertebrata</taxon>
        <taxon>Euteleostomi</taxon>
        <taxon>Actinopterygii</taxon>
        <taxon>Neopterygii</taxon>
        <taxon>Teleostei</taxon>
        <taxon>Anguilliformes</taxon>
        <taxon>Anguillidae</taxon>
        <taxon>Anguilla</taxon>
    </lineage>
</organism>
<name>A0A0E9WFV1_ANGAN</name>
<reference evidence="1" key="1">
    <citation type="submission" date="2014-11" db="EMBL/GenBank/DDBJ databases">
        <authorList>
            <person name="Amaro Gonzalez C."/>
        </authorList>
    </citation>
    <scope>NUCLEOTIDE SEQUENCE</scope>
</reference>
<proteinExistence type="predicted"/>
<dbReference type="AlphaFoldDB" id="A0A0E9WFV1"/>
<evidence type="ECO:0000313" key="1">
    <source>
        <dbReference type="EMBL" id="JAH88353.1"/>
    </source>
</evidence>